<dbReference type="eggNOG" id="COG0566">
    <property type="taxonomic scope" value="Bacteria"/>
</dbReference>
<keyword evidence="2 5" id="KW-0489">Methyltransferase</keyword>
<dbReference type="KEGG" id="jde:Jden_1106"/>
<dbReference type="STRING" id="471856.Jden_1106"/>
<dbReference type="SUPFAM" id="SSF75217">
    <property type="entry name" value="alpha/beta knot"/>
    <property type="match status" value="1"/>
</dbReference>
<dbReference type="InterPro" id="IPR029028">
    <property type="entry name" value="Alpha/beta_knot_MTases"/>
</dbReference>
<dbReference type="RefSeq" id="WP_015771390.1">
    <property type="nucleotide sequence ID" value="NC_013174.1"/>
</dbReference>
<dbReference type="InterPro" id="IPR013123">
    <property type="entry name" value="SpoU_subst-bd"/>
</dbReference>
<dbReference type="EMBL" id="CP001706">
    <property type="protein sequence ID" value="ACV08762.1"/>
    <property type="molecule type" value="Genomic_DNA"/>
</dbReference>
<name>C7R3Q5_JONDD</name>
<evidence type="ECO:0000256" key="3">
    <source>
        <dbReference type="ARBA" id="ARBA00022679"/>
    </source>
</evidence>
<dbReference type="InterPro" id="IPR051259">
    <property type="entry name" value="rRNA_Methyltransferase"/>
</dbReference>
<evidence type="ECO:0000256" key="1">
    <source>
        <dbReference type="ARBA" id="ARBA00007228"/>
    </source>
</evidence>
<keyword evidence="6" id="KW-1185">Reference proteome</keyword>
<dbReference type="Proteomes" id="UP000000628">
    <property type="component" value="Chromosome"/>
</dbReference>
<protein>
    <submittedName>
        <fullName evidence="5">tRNA/rRNA methyltransferase (SpoU)</fullName>
    </submittedName>
</protein>
<evidence type="ECO:0000313" key="5">
    <source>
        <dbReference type="EMBL" id="ACV08762.1"/>
    </source>
</evidence>
<evidence type="ECO:0000259" key="4">
    <source>
        <dbReference type="SMART" id="SM00967"/>
    </source>
</evidence>
<dbReference type="GO" id="GO:0032259">
    <property type="term" value="P:methylation"/>
    <property type="evidence" value="ECO:0007669"/>
    <property type="project" value="UniProtKB-KW"/>
</dbReference>
<accession>C7R3Q5</accession>
<evidence type="ECO:0000256" key="2">
    <source>
        <dbReference type="ARBA" id="ARBA00022603"/>
    </source>
</evidence>
<dbReference type="OrthoDB" id="9794400at2"/>
<dbReference type="HOGENOM" id="CLU_021322_3_1_11"/>
<dbReference type="PANTHER" id="PTHR43191">
    <property type="entry name" value="RRNA METHYLTRANSFERASE 3"/>
    <property type="match status" value="1"/>
</dbReference>
<dbReference type="Gene3D" id="3.30.1330.30">
    <property type="match status" value="1"/>
</dbReference>
<dbReference type="InterPro" id="IPR053888">
    <property type="entry name" value="MRM3-like_sub_bind"/>
</dbReference>
<dbReference type="GO" id="GO:0005737">
    <property type="term" value="C:cytoplasm"/>
    <property type="evidence" value="ECO:0007669"/>
    <property type="project" value="UniProtKB-ARBA"/>
</dbReference>
<dbReference type="SMART" id="SM00967">
    <property type="entry name" value="SpoU_sub_bind"/>
    <property type="match status" value="1"/>
</dbReference>
<reference evidence="5 6" key="1">
    <citation type="journal article" date="2009" name="Stand. Genomic Sci.">
        <title>Complete genome sequence of Jonesia denitrificans type strain (Prevot 55134).</title>
        <authorList>
            <person name="Pukall R."/>
            <person name="Gehrich-Schroter G."/>
            <person name="Lapidus A."/>
            <person name="Nolan M."/>
            <person name="Glavina Del Rio T."/>
            <person name="Lucas S."/>
            <person name="Chen F."/>
            <person name="Tice H."/>
            <person name="Pitluck S."/>
            <person name="Cheng J.F."/>
            <person name="Copeland A."/>
            <person name="Saunders E."/>
            <person name="Brettin T."/>
            <person name="Detter J.C."/>
            <person name="Bruce D."/>
            <person name="Goodwin L."/>
            <person name="Pati A."/>
            <person name="Ivanova N."/>
            <person name="Mavromatis K."/>
            <person name="Ovchinnikova G."/>
            <person name="Chen A."/>
            <person name="Palaniappan K."/>
            <person name="Land M."/>
            <person name="Hauser L."/>
            <person name="Chang Y.J."/>
            <person name="Jeffries C.D."/>
            <person name="Chain P."/>
            <person name="Goker M."/>
            <person name="Bristow J."/>
            <person name="Eisen J.A."/>
            <person name="Markowitz V."/>
            <person name="Hugenholtz P."/>
            <person name="Kyrpides N.C."/>
            <person name="Klenk H.P."/>
            <person name="Han C."/>
        </authorList>
    </citation>
    <scope>NUCLEOTIDE SEQUENCE [LARGE SCALE GENOMIC DNA]</scope>
    <source>
        <strain evidence="6">ATCC 14870 / DSM 20603 / BCRC 15368 / CIP 55.134 / JCM 11481 / NBRC 15587 / NCTC 10816 / Prevot 55134</strain>
    </source>
</reference>
<dbReference type="GO" id="GO:0003723">
    <property type="term" value="F:RNA binding"/>
    <property type="evidence" value="ECO:0007669"/>
    <property type="project" value="InterPro"/>
</dbReference>
<evidence type="ECO:0000313" key="6">
    <source>
        <dbReference type="Proteomes" id="UP000000628"/>
    </source>
</evidence>
<dbReference type="InterPro" id="IPR029026">
    <property type="entry name" value="tRNA_m1G_MTases_N"/>
</dbReference>
<dbReference type="GO" id="GO:0008173">
    <property type="term" value="F:RNA methyltransferase activity"/>
    <property type="evidence" value="ECO:0007669"/>
    <property type="project" value="InterPro"/>
</dbReference>
<dbReference type="Pfam" id="PF22435">
    <property type="entry name" value="MRM3-like_sub_bind"/>
    <property type="match status" value="1"/>
</dbReference>
<dbReference type="InterPro" id="IPR029064">
    <property type="entry name" value="Ribosomal_eL30-like_sf"/>
</dbReference>
<dbReference type="SUPFAM" id="SSF55315">
    <property type="entry name" value="L30e-like"/>
    <property type="match status" value="1"/>
</dbReference>
<dbReference type="CDD" id="cd18095">
    <property type="entry name" value="SpoU-like_rRNA-MTase"/>
    <property type="match status" value="1"/>
</dbReference>
<sequence length="275" mass="29579">MPDLTNPRSDRVKMVRRLSGRSSRTKHGQFLVEGPQSVRELVACRAELVRDLYVSSDRVDRYRDIYDEAHRQSLYLHTTTPEVLSAMSEDAQGIVAVARTLDTRLSSLGPVLSKACLVAVLTDVRDPGNAGTVIRAADAAGADVVILAGDSVDLMNPKVVRSSAGSLFHMPVITNASLVDVHGALKMAGIPLFGTTPYADLTLDDLVEPQGPTSVGAPHAWVFGNEAQGLSVEDQSMCDSLVRIPMYGRAESLNLAMAATICLYTSARALRTTTR</sequence>
<proteinExistence type="inferred from homology"/>
<dbReference type="Gene3D" id="3.40.1280.10">
    <property type="match status" value="1"/>
</dbReference>
<dbReference type="GO" id="GO:0006396">
    <property type="term" value="P:RNA processing"/>
    <property type="evidence" value="ECO:0007669"/>
    <property type="project" value="InterPro"/>
</dbReference>
<feature type="domain" description="RNA 2-O ribose methyltransferase substrate binding" evidence="4">
    <location>
        <begin position="31"/>
        <end position="104"/>
    </location>
</feature>
<dbReference type="PANTHER" id="PTHR43191:SF2">
    <property type="entry name" value="RRNA METHYLTRANSFERASE 3, MITOCHONDRIAL"/>
    <property type="match status" value="1"/>
</dbReference>
<keyword evidence="3 5" id="KW-0808">Transferase</keyword>
<dbReference type="InterPro" id="IPR001537">
    <property type="entry name" value="SpoU_MeTrfase"/>
</dbReference>
<dbReference type="Pfam" id="PF00588">
    <property type="entry name" value="SpoU_methylase"/>
    <property type="match status" value="1"/>
</dbReference>
<dbReference type="AlphaFoldDB" id="C7R3Q5"/>
<comment type="similarity">
    <text evidence="1">Belongs to the class IV-like SAM-binding methyltransferase superfamily. RNA methyltransferase TrmH family.</text>
</comment>
<organism evidence="5 6">
    <name type="scientific">Jonesia denitrificans (strain ATCC 14870 / DSM 20603 / BCRC 15368 / CIP 55.134 / JCM 11481 / NBRC 15587 / NCTC 10816 / Prevot 55134)</name>
    <name type="common">Listeria denitrificans</name>
    <dbReference type="NCBI Taxonomy" id="471856"/>
    <lineage>
        <taxon>Bacteria</taxon>
        <taxon>Bacillati</taxon>
        <taxon>Actinomycetota</taxon>
        <taxon>Actinomycetes</taxon>
        <taxon>Micrococcales</taxon>
        <taxon>Jonesiaceae</taxon>
        <taxon>Jonesia</taxon>
    </lineage>
</organism>
<gene>
    <name evidence="5" type="ordered locus">Jden_1106</name>
</gene>